<dbReference type="EMBL" id="JACARV010000072">
    <property type="protein sequence ID" value="NWC82846.1"/>
    <property type="molecule type" value="Genomic_DNA"/>
</dbReference>
<dbReference type="PROSITE" id="PS51257">
    <property type="entry name" value="PROKAR_LIPOPROTEIN"/>
    <property type="match status" value="1"/>
</dbReference>
<protein>
    <recommendedName>
        <fullName evidence="4">Lipoprotein</fullName>
    </recommendedName>
</protein>
<feature type="chain" id="PRO_5031491476" description="Lipoprotein" evidence="1">
    <location>
        <begin position="19"/>
        <end position="141"/>
    </location>
</feature>
<sequence length="141" mass="15088">MRSLFAATAIATMLGGCAAPPTVGEATPAPSERVLAYQTEDHGKDARVTVLRESAFAAGQCYFGVYVDGVLSARLDNNEKANFFLKPGRHLIGVGSDPQGGGNCSGNSGYRREVATWVQVGEKQTFRIAFQPMLDIRPSSY</sequence>
<accession>A0A7Y7ZD89</accession>
<reference evidence="2 3" key="1">
    <citation type="submission" date="2020-04" db="EMBL/GenBank/DDBJ databases">
        <title>Molecular characterization of pseudomonads from Agaricus bisporus reveal novel blotch 2 pathogens in Western Europe.</title>
        <authorList>
            <person name="Taparia T."/>
            <person name="Krijger M."/>
            <person name="Haynes E."/>
            <person name="Elpinstone J.G."/>
            <person name="Noble R."/>
            <person name="Van Der Wolf J."/>
        </authorList>
    </citation>
    <scope>NUCLEOTIDE SEQUENCE [LARGE SCALE GENOMIC DNA]</scope>
    <source>
        <strain evidence="2 3">P7765</strain>
    </source>
</reference>
<feature type="signal peptide" evidence="1">
    <location>
        <begin position="1"/>
        <end position="18"/>
    </location>
</feature>
<organism evidence="2 3">
    <name type="scientific">Pseudomonas putida</name>
    <name type="common">Arthrobacter siderocapsulatus</name>
    <dbReference type="NCBI Taxonomy" id="303"/>
    <lineage>
        <taxon>Bacteria</taxon>
        <taxon>Pseudomonadati</taxon>
        <taxon>Pseudomonadota</taxon>
        <taxon>Gammaproteobacteria</taxon>
        <taxon>Pseudomonadales</taxon>
        <taxon>Pseudomonadaceae</taxon>
        <taxon>Pseudomonas</taxon>
    </lineage>
</organism>
<dbReference type="Proteomes" id="UP000542695">
    <property type="component" value="Unassembled WGS sequence"/>
</dbReference>
<evidence type="ECO:0008006" key="4">
    <source>
        <dbReference type="Google" id="ProtNLM"/>
    </source>
</evidence>
<evidence type="ECO:0000256" key="1">
    <source>
        <dbReference type="SAM" id="SignalP"/>
    </source>
</evidence>
<gene>
    <name evidence="2" type="ORF">HX798_21510</name>
</gene>
<keyword evidence="1" id="KW-0732">Signal</keyword>
<name>A0A7Y7ZD89_PSEPU</name>
<comment type="caution">
    <text evidence="2">The sequence shown here is derived from an EMBL/GenBank/DDBJ whole genome shotgun (WGS) entry which is preliminary data.</text>
</comment>
<dbReference type="RefSeq" id="WP_177010944.1">
    <property type="nucleotide sequence ID" value="NZ_JACARV010000072.1"/>
</dbReference>
<proteinExistence type="predicted"/>
<evidence type="ECO:0000313" key="3">
    <source>
        <dbReference type="Proteomes" id="UP000542695"/>
    </source>
</evidence>
<dbReference type="AlphaFoldDB" id="A0A7Y7ZD89"/>
<evidence type="ECO:0000313" key="2">
    <source>
        <dbReference type="EMBL" id="NWC82846.1"/>
    </source>
</evidence>